<keyword evidence="7" id="KW-1185">Reference proteome</keyword>
<dbReference type="AlphaFoldDB" id="A0A7X6D600"/>
<keyword evidence="2 3" id="KW-0067">ATP-binding</keyword>
<dbReference type="GO" id="GO:0051301">
    <property type="term" value="P:cell division"/>
    <property type="evidence" value="ECO:0007669"/>
    <property type="project" value="UniProtKB-KW"/>
</dbReference>
<feature type="domain" description="FtsK" evidence="5">
    <location>
        <begin position="362"/>
        <end position="579"/>
    </location>
</feature>
<feature type="binding site" evidence="3">
    <location>
        <begin position="379"/>
        <end position="386"/>
    </location>
    <ligand>
        <name>ATP</name>
        <dbReference type="ChEBI" id="CHEBI:30616"/>
    </ligand>
</feature>
<feature type="region of interest" description="Disordered" evidence="4">
    <location>
        <begin position="162"/>
        <end position="199"/>
    </location>
</feature>
<dbReference type="PROSITE" id="PS50901">
    <property type="entry name" value="FTSK"/>
    <property type="match status" value="1"/>
</dbReference>
<evidence type="ECO:0000313" key="6">
    <source>
        <dbReference type="EMBL" id="NJQ08793.1"/>
    </source>
</evidence>
<evidence type="ECO:0000259" key="5">
    <source>
        <dbReference type="PROSITE" id="PS50901"/>
    </source>
</evidence>
<comment type="caution">
    <text evidence="6">The sequence shown here is derived from an EMBL/GenBank/DDBJ whole genome shotgun (WGS) entry which is preliminary data.</text>
</comment>
<proteinExistence type="predicted"/>
<dbReference type="GO" id="GO:0003677">
    <property type="term" value="F:DNA binding"/>
    <property type="evidence" value="ECO:0007669"/>
    <property type="project" value="InterPro"/>
</dbReference>
<reference evidence="6 7" key="1">
    <citation type="submission" date="2020-03" db="EMBL/GenBank/DDBJ databases">
        <title>Draft genome of Streptomyces sp. ventii, isolated from the Axial Seamount in the Pacific Ocean, and resequencing of the two type strains Streptomyces lonarensis strain NCL 716 and Streptomyces bohaiensis strain 11A07.</title>
        <authorList>
            <person name="Loughran R.M."/>
            <person name="Pfannmuller K.M."/>
            <person name="Wasson B.J."/>
            <person name="Deadmond M.C."/>
            <person name="Paddock B.E."/>
            <person name="Koyack M.J."/>
            <person name="Gallegos D.A."/>
            <person name="Mitchell E.A."/>
            <person name="Ushijima B."/>
            <person name="Saw J.H."/>
            <person name="Mcphail K.L."/>
            <person name="Videau P."/>
        </authorList>
    </citation>
    <scope>NUCLEOTIDE SEQUENCE [LARGE SCALE GENOMIC DNA]</scope>
    <source>
        <strain evidence="6 7">NCL716</strain>
    </source>
</reference>
<keyword evidence="6" id="KW-0131">Cell cycle</keyword>
<evidence type="ECO:0000256" key="2">
    <source>
        <dbReference type="ARBA" id="ARBA00022840"/>
    </source>
</evidence>
<dbReference type="Proteomes" id="UP000578686">
    <property type="component" value="Unassembled WGS sequence"/>
</dbReference>
<protein>
    <submittedName>
        <fullName evidence="6">Cell division protein FtsK</fullName>
    </submittedName>
</protein>
<dbReference type="InterPro" id="IPR002543">
    <property type="entry name" value="FtsK_dom"/>
</dbReference>
<dbReference type="RefSeq" id="WP_280923316.1">
    <property type="nucleotide sequence ID" value="NZ_JAAVJD010000430.1"/>
</dbReference>
<evidence type="ECO:0000256" key="1">
    <source>
        <dbReference type="ARBA" id="ARBA00022741"/>
    </source>
</evidence>
<dbReference type="InterPro" id="IPR050206">
    <property type="entry name" value="FtsK/SpoIIIE/SftA"/>
</dbReference>
<organism evidence="6 7">
    <name type="scientific">Streptomyces lonarensis</name>
    <dbReference type="NCBI Taxonomy" id="700599"/>
    <lineage>
        <taxon>Bacteria</taxon>
        <taxon>Bacillati</taxon>
        <taxon>Actinomycetota</taxon>
        <taxon>Actinomycetes</taxon>
        <taxon>Kitasatosporales</taxon>
        <taxon>Streptomycetaceae</taxon>
        <taxon>Streptomyces</taxon>
    </lineage>
</organism>
<keyword evidence="6" id="KW-0132">Cell division</keyword>
<dbReference type="PANTHER" id="PTHR22683">
    <property type="entry name" value="SPORULATION PROTEIN RELATED"/>
    <property type="match status" value="1"/>
</dbReference>
<dbReference type="Pfam" id="PF01580">
    <property type="entry name" value="FtsK_SpoIIIE"/>
    <property type="match status" value="1"/>
</dbReference>
<feature type="compositionally biased region" description="Low complexity" evidence="4">
    <location>
        <begin position="183"/>
        <end position="199"/>
    </location>
</feature>
<name>A0A7X6D600_9ACTN</name>
<dbReference type="GO" id="GO:0005524">
    <property type="term" value="F:ATP binding"/>
    <property type="evidence" value="ECO:0007669"/>
    <property type="project" value="UniProtKB-UniRule"/>
</dbReference>
<sequence>PGSGPTGPTTSGRGTGRGQSPATAPAPPDPATLLLAAVEAAAPLWERGSGHPELLTTRLGTAQHAAGPVDPVTLRLTTAGSLGLAGPLPRVRSVARALLAQVAALHPPSAIEVVTVAPGGAEHWAWTGWLPHTRPTTQPCHRLLAFDEAQAAARVAELVDRLPGRPRGATGDGVPPLPSQSQRPAGPRPGAAGPAPGRRTVVVVDGEIADPGARRGLDRLAAEGPAAGIHLICLAEAASATPASPVTQTLASAADRSPTFAACRLRAVLSGEVATSVRLIGRDGEAGAPATADGGSAAWAERLARALAPLREAVGAEAELTALPDSARLLDVLRLPRVTPAALRERWAAGDGLPLVLGAAVGGPLATDLAAAGPVVVEGPARSGRTELLCSLATSLAAASGPDRLSLLLVDGADEGLAPCAELPQVVDRLRTTDPVRMRTVAQSLRAELVRRAELLGGPSPVTWQEDEPAALLRVVGQRRGAEEEPVRQAPASGPPPMLVVVVDDVAALRAPALGAPGRPAAGSVMRVLEAVVRDGAALGVHLVSVGEAVPAPDALRIRLTGRPAGRAELVTPDGPLAFQVGRVTGRIPRTATLRPSVEPLEWTRAGDAPARRTVRELGNGPTDVALLASAATRAAAQGSAAAPAASHA</sequence>
<feature type="compositionally biased region" description="Low complexity" evidence="4">
    <location>
        <begin position="1"/>
        <end position="12"/>
    </location>
</feature>
<feature type="non-terminal residue" evidence="6">
    <location>
        <position position="1"/>
    </location>
</feature>
<keyword evidence="1 3" id="KW-0547">Nucleotide-binding</keyword>
<dbReference type="EMBL" id="JAAVJD010000430">
    <property type="protein sequence ID" value="NJQ08793.1"/>
    <property type="molecule type" value="Genomic_DNA"/>
</dbReference>
<evidence type="ECO:0000256" key="4">
    <source>
        <dbReference type="SAM" id="MobiDB-lite"/>
    </source>
</evidence>
<accession>A0A7X6D600</accession>
<dbReference type="PANTHER" id="PTHR22683:SF1">
    <property type="entry name" value="TYPE VII SECRETION SYSTEM PROTEIN ESSC"/>
    <property type="match status" value="1"/>
</dbReference>
<dbReference type="InterPro" id="IPR027417">
    <property type="entry name" value="P-loop_NTPase"/>
</dbReference>
<feature type="region of interest" description="Disordered" evidence="4">
    <location>
        <begin position="1"/>
        <end position="30"/>
    </location>
</feature>
<evidence type="ECO:0000313" key="7">
    <source>
        <dbReference type="Proteomes" id="UP000578686"/>
    </source>
</evidence>
<dbReference type="Gene3D" id="3.40.50.300">
    <property type="entry name" value="P-loop containing nucleotide triphosphate hydrolases"/>
    <property type="match status" value="2"/>
</dbReference>
<gene>
    <name evidence="6" type="ORF">HCN56_25295</name>
</gene>
<evidence type="ECO:0000256" key="3">
    <source>
        <dbReference type="PROSITE-ProRule" id="PRU00289"/>
    </source>
</evidence>